<dbReference type="AlphaFoldDB" id="A0A2A9CYC2"/>
<evidence type="ECO:0000313" key="3">
    <source>
        <dbReference type="Proteomes" id="UP000224915"/>
    </source>
</evidence>
<protein>
    <submittedName>
        <fullName evidence="2">Uncharacterized protein</fullName>
    </submittedName>
</protein>
<organism evidence="2 3">
    <name type="scientific">Serinibacter salmoneus</name>
    <dbReference type="NCBI Taxonomy" id="556530"/>
    <lineage>
        <taxon>Bacteria</taxon>
        <taxon>Bacillati</taxon>
        <taxon>Actinomycetota</taxon>
        <taxon>Actinomycetes</taxon>
        <taxon>Micrococcales</taxon>
        <taxon>Beutenbergiaceae</taxon>
        <taxon>Serinibacter</taxon>
    </lineage>
</organism>
<dbReference type="EMBL" id="PDJD01000001">
    <property type="protein sequence ID" value="PFG19136.1"/>
    <property type="molecule type" value="Genomic_DNA"/>
</dbReference>
<comment type="caution">
    <text evidence="2">The sequence shown here is derived from an EMBL/GenBank/DDBJ whole genome shotgun (WGS) entry which is preliminary data.</text>
</comment>
<gene>
    <name evidence="2" type="ORF">ATL40_0692</name>
</gene>
<keyword evidence="3" id="KW-1185">Reference proteome</keyword>
<feature type="region of interest" description="Disordered" evidence="1">
    <location>
        <begin position="18"/>
        <end position="46"/>
    </location>
</feature>
<sequence>MRITLTTAFAAVTTPAVRGTAMSGSRLRTLRLGSPRSARRGTLSAR</sequence>
<dbReference type="RefSeq" id="WP_169925865.1">
    <property type="nucleotide sequence ID" value="NZ_PDJD01000001.1"/>
</dbReference>
<evidence type="ECO:0000256" key="1">
    <source>
        <dbReference type="SAM" id="MobiDB-lite"/>
    </source>
</evidence>
<name>A0A2A9CYC2_9MICO</name>
<reference evidence="2 3" key="1">
    <citation type="submission" date="2017-10" db="EMBL/GenBank/DDBJ databases">
        <title>Sequencing the genomes of 1000 actinobacteria strains.</title>
        <authorList>
            <person name="Klenk H.-P."/>
        </authorList>
    </citation>
    <scope>NUCLEOTIDE SEQUENCE [LARGE SCALE GENOMIC DNA]</scope>
    <source>
        <strain evidence="2 3">DSM 21801</strain>
    </source>
</reference>
<proteinExistence type="predicted"/>
<evidence type="ECO:0000313" key="2">
    <source>
        <dbReference type="EMBL" id="PFG19136.1"/>
    </source>
</evidence>
<accession>A0A2A9CYC2</accession>
<dbReference type="Proteomes" id="UP000224915">
    <property type="component" value="Unassembled WGS sequence"/>
</dbReference>